<feature type="compositionally biased region" description="Basic and acidic residues" evidence="5">
    <location>
        <begin position="9"/>
        <end position="21"/>
    </location>
</feature>
<dbReference type="PRINTS" id="PR00455">
    <property type="entry name" value="HTHTETR"/>
</dbReference>
<evidence type="ECO:0000256" key="3">
    <source>
        <dbReference type="ARBA" id="ARBA00023163"/>
    </source>
</evidence>
<dbReference type="Gene3D" id="1.10.357.10">
    <property type="entry name" value="Tetracycline Repressor, domain 2"/>
    <property type="match status" value="1"/>
</dbReference>
<dbReference type="PROSITE" id="PS01081">
    <property type="entry name" value="HTH_TETR_1"/>
    <property type="match status" value="1"/>
</dbReference>
<dbReference type="InterPro" id="IPR050109">
    <property type="entry name" value="HTH-type_TetR-like_transc_reg"/>
</dbReference>
<evidence type="ECO:0000313" key="7">
    <source>
        <dbReference type="EMBL" id="MBO8188697.1"/>
    </source>
</evidence>
<dbReference type="InterPro" id="IPR001647">
    <property type="entry name" value="HTH_TetR"/>
</dbReference>
<dbReference type="RefSeq" id="WP_209267471.1">
    <property type="nucleotide sequence ID" value="NZ_JAFFZN010000026.1"/>
</dbReference>
<feature type="domain" description="HTH tetR-type" evidence="6">
    <location>
        <begin position="20"/>
        <end position="80"/>
    </location>
</feature>
<organism evidence="7 8">
    <name type="scientific">Streptomyces spirodelae</name>
    <dbReference type="NCBI Taxonomy" id="2812904"/>
    <lineage>
        <taxon>Bacteria</taxon>
        <taxon>Bacillati</taxon>
        <taxon>Actinomycetota</taxon>
        <taxon>Actinomycetes</taxon>
        <taxon>Kitasatosporales</taxon>
        <taxon>Streptomycetaceae</taxon>
        <taxon>Streptomyces</taxon>
    </lineage>
</organism>
<feature type="region of interest" description="Disordered" evidence="5">
    <location>
        <begin position="1"/>
        <end position="21"/>
    </location>
</feature>
<comment type="caution">
    <text evidence="7">The sequence shown here is derived from an EMBL/GenBank/DDBJ whole genome shotgun (WGS) entry which is preliminary data.</text>
</comment>
<dbReference type="SUPFAM" id="SSF46689">
    <property type="entry name" value="Homeodomain-like"/>
    <property type="match status" value="1"/>
</dbReference>
<reference evidence="7 8" key="1">
    <citation type="submission" date="2021-02" db="EMBL/GenBank/DDBJ databases">
        <title>Streptomyces spirodelae sp. nov., isolated from duckweed.</title>
        <authorList>
            <person name="Saimee Y."/>
            <person name="Duangmal K."/>
        </authorList>
    </citation>
    <scope>NUCLEOTIDE SEQUENCE [LARGE SCALE GENOMIC DNA]</scope>
    <source>
        <strain evidence="7 8">DW4-2</strain>
    </source>
</reference>
<dbReference type="PROSITE" id="PS50977">
    <property type="entry name" value="HTH_TETR_2"/>
    <property type="match status" value="1"/>
</dbReference>
<gene>
    <name evidence="7" type="ORF">JW592_24955</name>
</gene>
<dbReference type="SUPFAM" id="SSF48498">
    <property type="entry name" value="Tetracyclin repressor-like, C-terminal domain"/>
    <property type="match status" value="1"/>
</dbReference>
<evidence type="ECO:0000256" key="1">
    <source>
        <dbReference type="ARBA" id="ARBA00023015"/>
    </source>
</evidence>
<dbReference type="EMBL" id="JAFFZN010000026">
    <property type="protein sequence ID" value="MBO8188697.1"/>
    <property type="molecule type" value="Genomic_DNA"/>
</dbReference>
<evidence type="ECO:0000259" key="6">
    <source>
        <dbReference type="PROSITE" id="PS50977"/>
    </source>
</evidence>
<dbReference type="PANTHER" id="PTHR30055:SF234">
    <property type="entry name" value="HTH-TYPE TRANSCRIPTIONAL REGULATOR BETI"/>
    <property type="match status" value="1"/>
</dbReference>
<evidence type="ECO:0000256" key="4">
    <source>
        <dbReference type="PROSITE-ProRule" id="PRU00335"/>
    </source>
</evidence>
<sequence>MSTDKPRKRMSEPRKRMSAEQRRAVIEEAATEVFAAHGYQRASMEEIARRSGVSVPVVYDHFSSKRQLHRRLLERHFAELRRLWRERLPDPGTAGAPGEPRTEEVTGAFDAWFGYIETHPYAWRMLFRDTTGDAAVRADHQAVIAESREALLPFFARLVGIPFDETSDEAPDEDSRIDAEMAWEVCRSVLQGLALWWLDRPQVPRERVVAAAVDAVWTGFERAGALRRSSRNSP</sequence>
<dbReference type="InterPro" id="IPR036271">
    <property type="entry name" value="Tet_transcr_reg_TetR-rel_C_sf"/>
</dbReference>
<proteinExistence type="predicted"/>
<keyword evidence="2 4" id="KW-0238">DNA-binding</keyword>
<evidence type="ECO:0000256" key="2">
    <source>
        <dbReference type="ARBA" id="ARBA00023125"/>
    </source>
</evidence>
<dbReference type="InterPro" id="IPR023772">
    <property type="entry name" value="DNA-bd_HTH_TetR-type_CS"/>
</dbReference>
<evidence type="ECO:0000256" key="5">
    <source>
        <dbReference type="SAM" id="MobiDB-lite"/>
    </source>
</evidence>
<evidence type="ECO:0000313" key="8">
    <source>
        <dbReference type="Proteomes" id="UP001518976"/>
    </source>
</evidence>
<dbReference type="InterPro" id="IPR009057">
    <property type="entry name" value="Homeodomain-like_sf"/>
</dbReference>
<name>A0ABS3WZZ9_9ACTN</name>
<accession>A0ABS3WZZ9</accession>
<dbReference type="Proteomes" id="UP001518976">
    <property type="component" value="Unassembled WGS sequence"/>
</dbReference>
<keyword evidence="8" id="KW-1185">Reference proteome</keyword>
<feature type="DNA-binding region" description="H-T-H motif" evidence="4">
    <location>
        <begin position="43"/>
        <end position="62"/>
    </location>
</feature>
<dbReference type="PANTHER" id="PTHR30055">
    <property type="entry name" value="HTH-TYPE TRANSCRIPTIONAL REGULATOR RUTR"/>
    <property type="match status" value="1"/>
</dbReference>
<dbReference type="Pfam" id="PF00440">
    <property type="entry name" value="TetR_N"/>
    <property type="match status" value="1"/>
</dbReference>
<keyword evidence="3" id="KW-0804">Transcription</keyword>
<protein>
    <submittedName>
        <fullName evidence="7">TetR/AcrR family transcriptional regulator</fullName>
    </submittedName>
</protein>
<keyword evidence="1" id="KW-0805">Transcription regulation</keyword>